<evidence type="ECO:0000313" key="1">
    <source>
        <dbReference type="EMBL" id="AIZ15185.1"/>
    </source>
</evidence>
<accession>A0A0A7I7H2</accession>
<dbReference type="AlphaFoldDB" id="A0A0A7I7H2"/>
<evidence type="ECO:0000313" key="2">
    <source>
        <dbReference type="Proteomes" id="UP000030625"/>
    </source>
</evidence>
<gene>
    <name evidence="1" type="ORF">AH68_09220</name>
</gene>
<dbReference type="EMBL" id="CP007456">
    <property type="protein sequence ID" value="AIZ15185.1"/>
    <property type="molecule type" value="Genomic_DNA"/>
</dbReference>
<dbReference type="STRING" id="1447716.AH68_09220"/>
<dbReference type="KEGG" id="bka:AH68_09220"/>
<dbReference type="Proteomes" id="UP000030625">
    <property type="component" value="Chromosome"/>
</dbReference>
<dbReference type="OrthoDB" id="9793302at2"/>
<reference evidence="1 2" key="1">
    <citation type="journal article" date="2015" name="Genome Announc.">
        <title>Complete and Assembled Genome Sequence of Bifidobacterium kashiwanohense PV20-2, Isolated from the Feces of an Anemic Kenyan Infant.</title>
        <authorList>
            <person name="Vazquez-Gutierrez P."/>
            <person name="Lacroix C."/>
            <person name="Chassard C."/>
            <person name="Klumpp J."/>
            <person name="Jans C."/>
            <person name="Stevens M.J."/>
        </authorList>
    </citation>
    <scope>NUCLEOTIDE SEQUENCE [LARGE SCALE GENOMIC DNA]</scope>
    <source>
        <strain evidence="1 2">PV20-2</strain>
    </source>
</reference>
<proteinExistence type="predicted"/>
<dbReference type="HOGENOM" id="CLU_2631053_0_0_11"/>
<protein>
    <submittedName>
        <fullName evidence="1">Transposase</fullName>
    </submittedName>
</protein>
<sequence>MLIAVSGGHVVGWHVARSETGTAWSSLLSRIAPPLAAVCDGGDGGDGALKALREIWPSTRVQHCLLHRPSEYHGIPD</sequence>
<organism evidence="1 2">
    <name type="scientific">Bifidobacterium catenulatum PV20-2</name>
    <dbReference type="NCBI Taxonomy" id="1447716"/>
    <lineage>
        <taxon>Bacteria</taxon>
        <taxon>Bacillati</taxon>
        <taxon>Actinomycetota</taxon>
        <taxon>Actinomycetes</taxon>
        <taxon>Bifidobacteriales</taxon>
        <taxon>Bifidobacteriaceae</taxon>
        <taxon>Bifidobacterium</taxon>
    </lineage>
</organism>
<name>A0A0A7I7H2_9BIFI</name>